<dbReference type="Proteomes" id="UP000737171">
    <property type="component" value="Unassembled WGS sequence"/>
</dbReference>
<dbReference type="SUPFAM" id="SSF55961">
    <property type="entry name" value="Bet v1-like"/>
    <property type="match status" value="1"/>
</dbReference>
<evidence type="ECO:0008006" key="3">
    <source>
        <dbReference type="Google" id="ProtNLM"/>
    </source>
</evidence>
<keyword evidence="2" id="KW-1185">Reference proteome</keyword>
<evidence type="ECO:0000313" key="1">
    <source>
        <dbReference type="EMBL" id="NRF68832.1"/>
    </source>
</evidence>
<dbReference type="Gene3D" id="3.30.530.20">
    <property type="match status" value="1"/>
</dbReference>
<name>A0ABX2EJJ6_9BURK</name>
<dbReference type="EMBL" id="JABRWJ010000005">
    <property type="protein sequence ID" value="NRF68832.1"/>
    <property type="molecule type" value="Genomic_DNA"/>
</dbReference>
<sequence>MPRFVEVQHQEWIAAPRAAVQAQFADLQHHIHANVHPKLSFEILSQGPDSARYVQVVRLLGIAQRDVFERRIHPDGRLVDTSVEGFNAGGSIEARFRDEARAGRAGTAVDLTVRLPLPPVIGPLLRPLLESQIRKELSAAAAEDKRDIEERGYVMPELRRQAA</sequence>
<protein>
    <recommendedName>
        <fullName evidence="3">SRPBCC family protein</fullName>
    </recommendedName>
</protein>
<accession>A0ABX2EJJ6</accession>
<evidence type="ECO:0000313" key="2">
    <source>
        <dbReference type="Proteomes" id="UP000737171"/>
    </source>
</evidence>
<dbReference type="InterPro" id="IPR023393">
    <property type="entry name" value="START-like_dom_sf"/>
</dbReference>
<comment type="caution">
    <text evidence="1">The sequence shown here is derived from an EMBL/GenBank/DDBJ whole genome shotgun (WGS) entry which is preliminary data.</text>
</comment>
<dbReference type="RefSeq" id="WP_173124922.1">
    <property type="nucleotide sequence ID" value="NZ_JABRWJ010000005.1"/>
</dbReference>
<proteinExistence type="predicted"/>
<reference evidence="1 2" key="1">
    <citation type="submission" date="2020-05" db="EMBL/GenBank/DDBJ databases">
        <title>Aquincola sp. isolate from soil.</title>
        <authorList>
            <person name="Han J."/>
            <person name="Kim D.-U."/>
        </authorList>
    </citation>
    <scope>NUCLEOTIDE SEQUENCE [LARGE SCALE GENOMIC DNA]</scope>
    <source>
        <strain evidence="1 2">S2</strain>
    </source>
</reference>
<gene>
    <name evidence="1" type="ORF">HLB44_17710</name>
</gene>
<organism evidence="1 2">
    <name type="scientific">Pseudaquabacterium terrae</name>
    <dbReference type="NCBI Taxonomy" id="2732868"/>
    <lineage>
        <taxon>Bacteria</taxon>
        <taxon>Pseudomonadati</taxon>
        <taxon>Pseudomonadota</taxon>
        <taxon>Betaproteobacteria</taxon>
        <taxon>Burkholderiales</taxon>
        <taxon>Sphaerotilaceae</taxon>
        <taxon>Pseudaquabacterium</taxon>
    </lineage>
</organism>